<dbReference type="PANTHER" id="PTHR19879">
    <property type="entry name" value="TRANSCRIPTION INITIATION FACTOR TFIID"/>
    <property type="match status" value="1"/>
</dbReference>
<dbReference type="InterPro" id="IPR036322">
    <property type="entry name" value="WD40_repeat_dom_sf"/>
</dbReference>
<comment type="caution">
    <text evidence="2">The sequence shown here is derived from an EMBL/GenBank/DDBJ whole genome shotgun (WGS) entry which is preliminary data.</text>
</comment>
<evidence type="ECO:0000256" key="1">
    <source>
        <dbReference type="PROSITE-ProRule" id="PRU00221"/>
    </source>
</evidence>
<dbReference type="PROSITE" id="PS50082">
    <property type="entry name" value="WD_REPEATS_2"/>
    <property type="match status" value="1"/>
</dbReference>
<dbReference type="Pfam" id="PF00400">
    <property type="entry name" value="WD40"/>
    <property type="match status" value="1"/>
</dbReference>
<evidence type="ECO:0000313" key="3">
    <source>
        <dbReference type="Proteomes" id="UP000569092"/>
    </source>
</evidence>
<reference evidence="2 3" key="1">
    <citation type="submission" date="2020-08" db="EMBL/GenBank/DDBJ databases">
        <title>Genomic Encyclopedia of Type Strains, Phase IV (KMG-V): Genome sequencing to study the core and pangenomes of soil and plant-associated prokaryotes.</title>
        <authorList>
            <person name="Whitman W."/>
        </authorList>
    </citation>
    <scope>NUCLEOTIDE SEQUENCE [LARGE SCALE GENOMIC DNA]</scope>
    <source>
        <strain evidence="2 3">M8US30</strain>
    </source>
</reference>
<dbReference type="InterPro" id="IPR015943">
    <property type="entry name" value="WD40/YVTN_repeat-like_dom_sf"/>
</dbReference>
<dbReference type="PANTHER" id="PTHR19879:SF9">
    <property type="entry name" value="TRANSCRIPTION INITIATION FACTOR TFIID SUBUNIT 5"/>
    <property type="match status" value="1"/>
</dbReference>
<dbReference type="AlphaFoldDB" id="A0A7W8J3T0"/>
<dbReference type="SUPFAM" id="SSF50978">
    <property type="entry name" value="WD40 repeat-like"/>
    <property type="match status" value="1"/>
</dbReference>
<protein>
    <submittedName>
        <fullName evidence="2">WD40 repeat protein</fullName>
    </submittedName>
</protein>
<dbReference type="EMBL" id="JACHDZ010000001">
    <property type="protein sequence ID" value="MBB5342083.1"/>
    <property type="molecule type" value="Genomic_DNA"/>
</dbReference>
<dbReference type="Gene3D" id="2.130.10.10">
    <property type="entry name" value="YVTN repeat-like/Quinoprotein amine dehydrogenase"/>
    <property type="match status" value="2"/>
</dbReference>
<gene>
    <name evidence="2" type="ORF">HDF10_000033</name>
</gene>
<keyword evidence="1" id="KW-0853">WD repeat</keyword>
<accession>A0A7W8J3T0</accession>
<sequence>MIQVGSLSFSGDGKMLAVGSTPGHVDVWDIEKRTKLFSLDGGTTVALSPDGRLLAKDGNGIEICDAATGKLIRRIPWSITTSTPGVQRMIKKLEFNAAGSQLEVSSNGENDLVFGVSSGQLVATLTSTQQGQFSRDGTAFVGGNGKHLIAWSTNDWSKVSDVPNGPDYVTQIAAFPEKDLAIVGGPNGARLVHISSGEDVANVGSGYTNFAAFNQDGTLVFAYTGGGFGVWDTSGKQHCHKEGLGNGTAAISSDGRWLAAAMVDGGTNVAIWNLKNLTGVCGGSAP</sequence>
<dbReference type="Proteomes" id="UP000569092">
    <property type="component" value="Unassembled WGS sequence"/>
</dbReference>
<organism evidence="2 3">
    <name type="scientific">Tunturiibacter lichenicola</name>
    <dbReference type="NCBI Taxonomy" id="2051959"/>
    <lineage>
        <taxon>Bacteria</taxon>
        <taxon>Pseudomonadati</taxon>
        <taxon>Acidobacteriota</taxon>
        <taxon>Terriglobia</taxon>
        <taxon>Terriglobales</taxon>
        <taxon>Acidobacteriaceae</taxon>
        <taxon>Tunturiibacter</taxon>
    </lineage>
</organism>
<feature type="repeat" description="WD" evidence="1">
    <location>
        <begin position="1"/>
        <end position="38"/>
    </location>
</feature>
<evidence type="ECO:0000313" key="2">
    <source>
        <dbReference type="EMBL" id="MBB5342083.1"/>
    </source>
</evidence>
<dbReference type="InterPro" id="IPR001680">
    <property type="entry name" value="WD40_rpt"/>
</dbReference>
<proteinExistence type="predicted"/>
<name>A0A7W8J3T0_9BACT</name>